<evidence type="ECO:0000256" key="1">
    <source>
        <dbReference type="SAM" id="Coils"/>
    </source>
</evidence>
<dbReference type="EMBL" id="KV440976">
    <property type="protein sequence ID" value="OAD76108.1"/>
    <property type="molecule type" value="Genomic_DNA"/>
</dbReference>
<dbReference type="Proteomes" id="UP000077315">
    <property type="component" value="Unassembled WGS sequence"/>
</dbReference>
<evidence type="ECO:0000313" key="3">
    <source>
        <dbReference type="EMBL" id="OAD76108.1"/>
    </source>
</evidence>
<keyword evidence="4" id="KW-1185">Reference proteome</keyword>
<keyword evidence="1" id="KW-0175">Coiled coil</keyword>
<evidence type="ECO:0000256" key="2">
    <source>
        <dbReference type="SAM" id="MobiDB-lite"/>
    </source>
</evidence>
<gene>
    <name evidence="3" type="ORF">PHYBLDRAFT_186134</name>
</gene>
<dbReference type="VEuPathDB" id="FungiDB:PHYBLDRAFT_186134"/>
<accession>A0A167NK01</accession>
<name>A0A167NK01_PHYB8</name>
<feature type="compositionally biased region" description="Polar residues" evidence="2">
    <location>
        <begin position="80"/>
        <end position="104"/>
    </location>
</feature>
<feature type="coiled-coil region" evidence="1">
    <location>
        <begin position="117"/>
        <end position="158"/>
    </location>
</feature>
<dbReference type="AlphaFoldDB" id="A0A167NK01"/>
<evidence type="ECO:0000313" key="4">
    <source>
        <dbReference type="Proteomes" id="UP000077315"/>
    </source>
</evidence>
<dbReference type="InParanoid" id="A0A167NK01"/>
<dbReference type="STRING" id="763407.A0A167NK01"/>
<reference evidence="4" key="1">
    <citation type="submission" date="2015-06" db="EMBL/GenBank/DDBJ databases">
        <title>Expansion of signal transduction pathways in fungi by whole-genome duplication.</title>
        <authorList>
            <consortium name="DOE Joint Genome Institute"/>
            <person name="Corrochano L.M."/>
            <person name="Kuo A."/>
            <person name="Marcet-Houben M."/>
            <person name="Polaino S."/>
            <person name="Salamov A."/>
            <person name="Villalobos J.M."/>
            <person name="Alvarez M.I."/>
            <person name="Avalos J."/>
            <person name="Benito E.P."/>
            <person name="Benoit I."/>
            <person name="Burger G."/>
            <person name="Camino L.P."/>
            <person name="Canovas D."/>
            <person name="Cerda-Olmedo E."/>
            <person name="Cheng J.-F."/>
            <person name="Dominguez A."/>
            <person name="Elias M."/>
            <person name="Eslava A.P."/>
            <person name="Glaser F."/>
            <person name="Grimwood J."/>
            <person name="Gutierrez G."/>
            <person name="Heitman J."/>
            <person name="Henrissat B."/>
            <person name="Iturriaga E.A."/>
            <person name="Lang B.F."/>
            <person name="Lavin J.L."/>
            <person name="Lee S."/>
            <person name="Li W."/>
            <person name="Lindquist E."/>
            <person name="Lopez-Garcia S."/>
            <person name="Luque E.M."/>
            <person name="Marcos A.T."/>
            <person name="Martin J."/>
            <person name="McCluskey K."/>
            <person name="Medina H.R."/>
            <person name="Miralles-Duran A."/>
            <person name="Miyazaki A."/>
            <person name="Munoz-Torres E."/>
            <person name="Oguiza J.A."/>
            <person name="Ohm R."/>
            <person name="Olmedo M."/>
            <person name="Orejas M."/>
            <person name="Ortiz-Castellanos L."/>
            <person name="Pisabarro A.G."/>
            <person name="Rodriguez-Romero J."/>
            <person name="Ruiz-Herrera J."/>
            <person name="Ruiz-Vazquez R."/>
            <person name="Sanz C."/>
            <person name="Schackwitz W."/>
            <person name="Schmutz J."/>
            <person name="Shahriari M."/>
            <person name="Shelest E."/>
            <person name="Silva-Franco F."/>
            <person name="Soanes D."/>
            <person name="Syed K."/>
            <person name="Tagua V.G."/>
            <person name="Talbot N.J."/>
            <person name="Thon M."/>
            <person name="De vries R.P."/>
            <person name="Wiebenga A."/>
            <person name="Yadav J.S."/>
            <person name="Braun E.L."/>
            <person name="Baker S."/>
            <person name="Garre V."/>
            <person name="Horwitz B."/>
            <person name="Torres-Martinez S."/>
            <person name="Idnurm A."/>
            <person name="Herrera-Estrella A."/>
            <person name="Gabaldon T."/>
            <person name="Grigoriev I.V."/>
        </authorList>
    </citation>
    <scope>NUCLEOTIDE SEQUENCE [LARGE SCALE GENOMIC DNA]</scope>
    <source>
        <strain evidence="4">NRRL 1555(-)</strain>
    </source>
</reference>
<dbReference type="GeneID" id="29000105"/>
<sequence>MVTPASMEQLSFGDSEATHCTSWAMLSTAEPQGKNNIKEHYNCIRPTNDCFDFEYFDTMPMNYLDTEPDNDSQVFRFPKLNSSQSTPTRPSSAMSGRSDTSLSEQDAEGQSRFLNEIGKAREQLMRFRNEMDGLAKQMDGIEIDLRDSKNRVLEIEEDLTTTQEVNVNLQVILERAVSRQKETDVSATRTMKHIHADLASVVQQNSQLQGRLATIASYQREYQGNATDVVERMREYAEMLEQAQGTIQMLQFPRIRSGMPEDMIIELAVQNTLGTRRLSETSDTSTLNNELESDRMIKDNHSHHHPLNLGLDLDLDLDHSLNHNHNVDLNLNLNLNHNLNHNLNLNLNHSRQTVVSPDTTELYRHRIIRKRTSLPGRSLGGPSLSLALPPQPIPLSKPMSLPSRLLPQQGLKLLLNKSQGGLGGLGGLT</sequence>
<protein>
    <submittedName>
        <fullName evidence="3">Uncharacterized protein</fullName>
    </submittedName>
</protein>
<proteinExistence type="predicted"/>
<feature type="region of interest" description="Disordered" evidence="2">
    <location>
        <begin position="67"/>
        <end position="110"/>
    </location>
</feature>
<dbReference type="RefSeq" id="XP_018294148.1">
    <property type="nucleotide sequence ID" value="XM_018439199.1"/>
</dbReference>
<organism evidence="3 4">
    <name type="scientific">Phycomyces blakesleeanus (strain ATCC 8743b / DSM 1359 / FGSC 10004 / NBRC 33097 / NRRL 1555)</name>
    <dbReference type="NCBI Taxonomy" id="763407"/>
    <lineage>
        <taxon>Eukaryota</taxon>
        <taxon>Fungi</taxon>
        <taxon>Fungi incertae sedis</taxon>
        <taxon>Mucoromycota</taxon>
        <taxon>Mucoromycotina</taxon>
        <taxon>Mucoromycetes</taxon>
        <taxon>Mucorales</taxon>
        <taxon>Phycomycetaceae</taxon>
        <taxon>Phycomyces</taxon>
    </lineage>
</organism>
<dbReference type="OrthoDB" id="2277387at2759"/>